<evidence type="ECO:0000256" key="2">
    <source>
        <dbReference type="ARBA" id="ARBA00010621"/>
    </source>
</evidence>
<feature type="transmembrane region" description="Helical" evidence="14">
    <location>
        <begin position="83"/>
        <end position="101"/>
    </location>
</feature>
<keyword evidence="5 14" id="KW-1003">Cell membrane</keyword>
<dbReference type="GO" id="GO:0005886">
    <property type="term" value="C:plasma membrane"/>
    <property type="evidence" value="ECO:0007669"/>
    <property type="project" value="UniProtKB-SubCell"/>
</dbReference>
<comment type="miscellaneous">
    <text evidence="14">Bacitracin is thought to be involved in the inhibition of peptidoglycan synthesis by sequestering undecaprenyl diphosphate, thereby reducing the pool of lipid carrier available.</text>
</comment>
<comment type="subcellular location">
    <subcellularLocation>
        <location evidence="1 14">Cell membrane</location>
        <topology evidence="1 14">Multi-pass membrane protein</topology>
    </subcellularLocation>
</comment>
<dbReference type="PANTHER" id="PTHR30622">
    <property type="entry name" value="UNDECAPRENYL-DIPHOSPHATASE"/>
    <property type="match status" value="1"/>
</dbReference>
<dbReference type="GO" id="GO:0050380">
    <property type="term" value="F:undecaprenyl-diphosphatase activity"/>
    <property type="evidence" value="ECO:0007669"/>
    <property type="project" value="UniProtKB-UniRule"/>
</dbReference>
<dbReference type="EC" id="3.6.1.27" evidence="3 14"/>
<evidence type="ECO:0000256" key="5">
    <source>
        <dbReference type="ARBA" id="ARBA00022475"/>
    </source>
</evidence>
<keyword evidence="14" id="KW-0133">Cell shape</keyword>
<evidence type="ECO:0000256" key="4">
    <source>
        <dbReference type="ARBA" id="ARBA00021581"/>
    </source>
</evidence>
<protein>
    <recommendedName>
        <fullName evidence="4 14">Undecaprenyl-diphosphatase</fullName>
        <ecNumber evidence="3 14">3.6.1.27</ecNumber>
    </recommendedName>
    <alternativeName>
        <fullName evidence="12 14">Bacitracin resistance protein</fullName>
    </alternativeName>
    <alternativeName>
        <fullName evidence="11 14">Undecaprenyl pyrophosphate phosphatase</fullName>
    </alternativeName>
</protein>
<reference evidence="15" key="1">
    <citation type="journal article" date="2021" name="PeerJ">
        <title>Extensive microbial diversity within the chicken gut microbiome revealed by metagenomics and culture.</title>
        <authorList>
            <person name="Gilroy R."/>
            <person name="Ravi A."/>
            <person name="Getino M."/>
            <person name="Pursley I."/>
            <person name="Horton D.L."/>
            <person name="Alikhan N.F."/>
            <person name="Baker D."/>
            <person name="Gharbi K."/>
            <person name="Hall N."/>
            <person name="Watson M."/>
            <person name="Adriaenssens E.M."/>
            <person name="Foster-Nyarko E."/>
            <person name="Jarju S."/>
            <person name="Secka A."/>
            <person name="Antonio M."/>
            <person name="Oren A."/>
            <person name="Chaudhuri R.R."/>
            <person name="La Ragione R."/>
            <person name="Hildebrand F."/>
            <person name="Pallen M.J."/>
        </authorList>
    </citation>
    <scope>NUCLEOTIDE SEQUENCE</scope>
    <source>
        <strain evidence="15">CHK169-11906</strain>
    </source>
</reference>
<comment type="similarity">
    <text evidence="2 14">Belongs to the UppP family.</text>
</comment>
<name>A0A9D2L4C7_9BACT</name>
<keyword evidence="7 14" id="KW-0378">Hydrolase</keyword>
<proteinExistence type="inferred from homology"/>
<gene>
    <name evidence="14" type="primary">uppP</name>
    <name evidence="15" type="ORF">H9779_05460</name>
</gene>
<dbReference type="Proteomes" id="UP000824259">
    <property type="component" value="Unassembled WGS sequence"/>
</dbReference>
<evidence type="ECO:0000256" key="10">
    <source>
        <dbReference type="ARBA" id="ARBA00023251"/>
    </source>
</evidence>
<accession>A0A9D2L4C7</accession>
<keyword evidence="10 14" id="KW-0046">Antibiotic resistance</keyword>
<keyword evidence="14" id="KW-0961">Cell wall biogenesis/degradation</keyword>
<evidence type="ECO:0000256" key="13">
    <source>
        <dbReference type="ARBA" id="ARBA00047594"/>
    </source>
</evidence>
<feature type="transmembrane region" description="Helical" evidence="14">
    <location>
        <begin position="43"/>
        <end position="62"/>
    </location>
</feature>
<evidence type="ECO:0000313" key="16">
    <source>
        <dbReference type="Proteomes" id="UP000824259"/>
    </source>
</evidence>
<keyword evidence="6 14" id="KW-0812">Transmembrane</keyword>
<dbReference type="EMBL" id="DWYR01000013">
    <property type="protein sequence ID" value="HJA99030.1"/>
    <property type="molecule type" value="Genomic_DNA"/>
</dbReference>
<dbReference type="GO" id="GO:0009252">
    <property type="term" value="P:peptidoglycan biosynthetic process"/>
    <property type="evidence" value="ECO:0007669"/>
    <property type="project" value="UniProtKB-KW"/>
</dbReference>
<feature type="transmembrane region" description="Helical" evidence="14">
    <location>
        <begin position="117"/>
        <end position="136"/>
    </location>
</feature>
<evidence type="ECO:0000256" key="3">
    <source>
        <dbReference type="ARBA" id="ARBA00012374"/>
    </source>
</evidence>
<reference evidence="15" key="2">
    <citation type="submission" date="2021-04" db="EMBL/GenBank/DDBJ databases">
        <authorList>
            <person name="Gilroy R."/>
        </authorList>
    </citation>
    <scope>NUCLEOTIDE SEQUENCE</scope>
    <source>
        <strain evidence="15">CHK169-11906</strain>
    </source>
</reference>
<feature type="transmembrane region" description="Helical" evidence="14">
    <location>
        <begin position="186"/>
        <end position="204"/>
    </location>
</feature>
<evidence type="ECO:0000256" key="6">
    <source>
        <dbReference type="ARBA" id="ARBA00022692"/>
    </source>
</evidence>
<comment type="caution">
    <text evidence="15">The sequence shown here is derived from an EMBL/GenBank/DDBJ whole genome shotgun (WGS) entry which is preliminary data.</text>
</comment>
<comment type="function">
    <text evidence="14">Catalyzes the dephosphorylation of undecaprenyl diphosphate (UPP). Confers resistance to bacitracin.</text>
</comment>
<feature type="transmembrane region" description="Helical" evidence="14">
    <location>
        <begin position="216"/>
        <end position="242"/>
    </location>
</feature>
<dbReference type="PANTHER" id="PTHR30622:SF2">
    <property type="entry name" value="UNDECAPRENYL-DIPHOSPHATASE"/>
    <property type="match status" value="1"/>
</dbReference>
<dbReference type="GO" id="GO:0046677">
    <property type="term" value="P:response to antibiotic"/>
    <property type="evidence" value="ECO:0007669"/>
    <property type="project" value="UniProtKB-UniRule"/>
</dbReference>
<evidence type="ECO:0000256" key="12">
    <source>
        <dbReference type="ARBA" id="ARBA00032932"/>
    </source>
</evidence>
<dbReference type="HAMAP" id="MF_01006">
    <property type="entry name" value="Undec_diphosphatase"/>
    <property type="match status" value="1"/>
</dbReference>
<evidence type="ECO:0000256" key="8">
    <source>
        <dbReference type="ARBA" id="ARBA00022989"/>
    </source>
</evidence>
<dbReference type="Pfam" id="PF02673">
    <property type="entry name" value="BacA"/>
    <property type="match status" value="1"/>
</dbReference>
<dbReference type="GO" id="GO:0008360">
    <property type="term" value="P:regulation of cell shape"/>
    <property type="evidence" value="ECO:0007669"/>
    <property type="project" value="UniProtKB-KW"/>
</dbReference>
<dbReference type="GO" id="GO:0071555">
    <property type="term" value="P:cell wall organization"/>
    <property type="evidence" value="ECO:0007669"/>
    <property type="project" value="UniProtKB-KW"/>
</dbReference>
<sequence length="270" mass="29248">METIHAIILGIVQGLTEFLPVSSSGHLQLAKELLGVDPTVGGLTFDLTLHAATVLSTFVVLWSEIKRLIIGLFSRRFNEQQAYILKIILSMVPVVIVGFTLESKLEMLVEDLPNHRILLVVGSMLLLTALLLYFAYRAKPRRKETISYRDAFVIGIAQAVATLPGLSRSGTTIATGLILGNNKESVAKFSFLMVLAPILGKTLLDLMSGEFSAQAVGAAPMLAGFLAAFIVGCLACKFMIGIVKRGKLSWFALYCAIVGLLSIVSYFVIQ</sequence>
<evidence type="ECO:0000256" key="7">
    <source>
        <dbReference type="ARBA" id="ARBA00022801"/>
    </source>
</evidence>
<comment type="catalytic activity">
    <reaction evidence="13 14">
        <text>di-trans,octa-cis-undecaprenyl diphosphate + H2O = di-trans,octa-cis-undecaprenyl phosphate + phosphate + H(+)</text>
        <dbReference type="Rhea" id="RHEA:28094"/>
        <dbReference type="ChEBI" id="CHEBI:15377"/>
        <dbReference type="ChEBI" id="CHEBI:15378"/>
        <dbReference type="ChEBI" id="CHEBI:43474"/>
        <dbReference type="ChEBI" id="CHEBI:58405"/>
        <dbReference type="ChEBI" id="CHEBI:60392"/>
        <dbReference type="EC" id="3.6.1.27"/>
    </reaction>
</comment>
<evidence type="ECO:0000256" key="11">
    <source>
        <dbReference type="ARBA" id="ARBA00032707"/>
    </source>
</evidence>
<organism evidence="15 16">
    <name type="scientific">Candidatus Alistipes avicola</name>
    <dbReference type="NCBI Taxonomy" id="2838432"/>
    <lineage>
        <taxon>Bacteria</taxon>
        <taxon>Pseudomonadati</taxon>
        <taxon>Bacteroidota</taxon>
        <taxon>Bacteroidia</taxon>
        <taxon>Bacteroidales</taxon>
        <taxon>Rikenellaceae</taxon>
        <taxon>Alistipes</taxon>
    </lineage>
</organism>
<dbReference type="InterPro" id="IPR003824">
    <property type="entry name" value="UppP"/>
</dbReference>
<feature type="transmembrane region" description="Helical" evidence="14">
    <location>
        <begin position="248"/>
        <end position="269"/>
    </location>
</feature>
<evidence type="ECO:0000256" key="14">
    <source>
        <dbReference type="HAMAP-Rule" id="MF_01006"/>
    </source>
</evidence>
<evidence type="ECO:0000256" key="9">
    <source>
        <dbReference type="ARBA" id="ARBA00023136"/>
    </source>
</evidence>
<keyword evidence="14" id="KW-0573">Peptidoglycan synthesis</keyword>
<keyword evidence="8 14" id="KW-1133">Transmembrane helix</keyword>
<dbReference type="AlphaFoldDB" id="A0A9D2L4C7"/>
<evidence type="ECO:0000256" key="1">
    <source>
        <dbReference type="ARBA" id="ARBA00004651"/>
    </source>
</evidence>
<keyword evidence="9 14" id="KW-0472">Membrane</keyword>
<evidence type="ECO:0000313" key="15">
    <source>
        <dbReference type="EMBL" id="HJA99030.1"/>
    </source>
</evidence>